<reference evidence="3 4" key="1">
    <citation type="submission" date="2007-05" db="EMBL/GenBank/DDBJ databases">
        <title>Complete sequence of chromosome of Acidiphilium cryptum JF-5.</title>
        <authorList>
            <consortium name="US DOE Joint Genome Institute"/>
            <person name="Copeland A."/>
            <person name="Lucas S."/>
            <person name="Lapidus A."/>
            <person name="Barry K."/>
            <person name="Detter J.C."/>
            <person name="Glavina del Rio T."/>
            <person name="Hammon N."/>
            <person name="Israni S."/>
            <person name="Dalin E."/>
            <person name="Tice H."/>
            <person name="Pitluck S."/>
            <person name="Sims D."/>
            <person name="Brettin T."/>
            <person name="Bruce D."/>
            <person name="Han C."/>
            <person name="Schmutz J."/>
            <person name="Larimer F."/>
            <person name="Land M."/>
            <person name="Hauser L."/>
            <person name="Kyrpides N."/>
            <person name="Kim E."/>
            <person name="Magnuson T."/>
            <person name="Richardson P."/>
        </authorList>
    </citation>
    <scope>NUCLEOTIDE SEQUENCE [LARGE SCALE GENOMIC DNA]</scope>
    <source>
        <strain evidence="3 4">JF-5</strain>
    </source>
</reference>
<feature type="transmembrane region" description="Helical" evidence="2">
    <location>
        <begin position="41"/>
        <end position="63"/>
    </location>
</feature>
<dbReference type="RefSeq" id="WP_012040369.1">
    <property type="nucleotide sequence ID" value="NC_009484.1"/>
</dbReference>
<dbReference type="eggNOG" id="ENOG503342D">
    <property type="taxonomic scope" value="Bacteria"/>
</dbReference>
<dbReference type="STRING" id="349163.Acry_2861"/>
<evidence type="ECO:0000313" key="4">
    <source>
        <dbReference type="Proteomes" id="UP000000245"/>
    </source>
</evidence>
<organism evidence="3 4">
    <name type="scientific">Acidiphilium cryptum (strain JF-5)</name>
    <dbReference type="NCBI Taxonomy" id="349163"/>
    <lineage>
        <taxon>Bacteria</taxon>
        <taxon>Pseudomonadati</taxon>
        <taxon>Pseudomonadota</taxon>
        <taxon>Alphaproteobacteria</taxon>
        <taxon>Acetobacterales</taxon>
        <taxon>Acidocellaceae</taxon>
        <taxon>Acidiphilium</taxon>
    </lineage>
</organism>
<dbReference type="AlphaFoldDB" id="A5G2G9"/>
<name>A5G2G9_ACICJ</name>
<gene>
    <name evidence="3" type="ordered locus">Acry_2861</name>
</gene>
<dbReference type="HOGENOM" id="CLU_862714_0_0_5"/>
<dbReference type="EMBL" id="CP000697">
    <property type="protein sequence ID" value="ABQ32051.1"/>
    <property type="molecule type" value="Genomic_DNA"/>
</dbReference>
<protein>
    <submittedName>
        <fullName evidence="3">Uncharacterized protein</fullName>
    </submittedName>
</protein>
<evidence type="ECO:0000313" key="3">
    <source>
        <dbReference type="EMBL" id="ABQ32051.1"/>
    </source>
</evidence>
<evidence type="ECO:0000256" key="2">
    <source>
        <dbReference type="SAM" id="Phobius"/>
    </source>
</evidence>
<proteinExistence type="predicted"/>
<keyword evidence="2" id="KW-0812">Transmembrane</keyword>
<evidence type="ECO:0000256" key="1">
    <source>
        <dbReference type="SAM" id="MobiDB-lite"/>
    </source>
</evidence>
<keyword evidence="4" id="KW-1185">Reference proteome</keyword>
<feature type="region of interest" description="Disordered" evidence="1">
    <location>
        <begin position="1"/>
        <end position="33"/>
    </location>
</feature>
<keyword evidence="2" id="KW-1133">Transmembrane helix</keyword>
<sequence>MARRGWDVRAAASGDPDDTVPMGQIPSRAAGARTRPPATRLAVALVVAIAAVTGVGIGGWMALRRPDYPKAGETGIFNHVGRHFTIFRFRDDPLILVIDCPDLRAQGMMFDRIAALIEKASTPRNRVLGEAAFRKVLAKANATEATYYYGNDYPAWALRKFFRLAHAEGIRLTADERRLREIARREGFLRPGANGAVISIPQAQGSRRISWVSRAVILRHELSHGAYFTIPSYRRFVHRFYDTQMTPSEQAAFRSFLIRDGYDPHDRDLIVNETIAYMVFTRDPDYFNAQAVGLTDAQLASLRQRFVAQMPHFWLRPMADAPLPAHR</sequence>
<accession>A5G2G9</accession>
<keyword evidence="2" id="KW-0472">Membrane</keyword>
<dbReference type="Proteomes" id="UP000000245">
    <property type="component" value="Chromosome"/>
</dbReference>
<dbReference type="KEGG" id="acr:Acry_2861"/>